<evidence type="ECO:0000256" key="1">
    <source>
        <dbReference type="SAM" id="SignalP"/>
    </source>
</evidence>
<sequence precursor="true">MIRLCKSSILTVRRSVLLAFVVLAWSCCNVSIAQITDDDRSRIVTQIEHSQKSVVPERFPDLTVAKQRVMQRIESVRAEMLSQPSAANGQAWLDYLNLDPIAEAIKEGESAGKLAQSAFDLRFRLIGNLPGLEVDVLRDLRDSVEQLISAIRFRDGDKSVEQLRKQLTDLSARIKELDRIPSSEDASAISAIIGLIDESNQVTEVVSLFREIFGRPNLAVFAGEPIVTRAINREVNNSRPVQDCILGTRIVGNAHTNGCVTATLLPATGMARIQVALSGHVTTNNLGYNGPVRLRTSGTGQIAASRVLNINEQGVTFDPIFTNVALNTQIDAIEHRLGIVRRIAKKKAAQQKPKADRIALAKFQTQVTNEFAKQTGEASGIKRPDLTTKIMPILKRVSLEEPLRTWGSTADYLFIEATVRKQNQIASAVAQPRILGSFEMAVQIEESLVDNVFGPLLAGRTVKESEIDELLARRDEGFTEQTKIKPQTAQNELASDDKKEPTFEIDFARVQPIVFEARDGKVRLGIRGTRFSTGSRDLNVPMEITAMYQPTRTDDGRAILIRDEAINVDFPGQRRLSISQAGLKRNIQEKFNDVFPMSLLDRTFTMPPTVEFEAIRNRQFRPTLIDARKGWLTIAVQ</sequence>
<dbReference type="EMBL" id="SJPY01000001">
    <property type="protein sequence ID" value="TWU45571.1"/>
    <property type="molecule type" value="Genomic_DNA"/>
</dbReference>
<evidence type="ECO:0000313" key="2">
    <source>
        <dbReference type="EMBL" id="TWU45571.1"/>
    </source>
</evidence>
<accession>A0A5C6ECY0</accession>
<feature type="signal peptide" evidence="1">
    <location>
        <begin position="1"/>
        <end position="33"/>
    </location>
</feature>
<dbReference type="AlphaFoldDB" id="A0A5C6ECY0"/>
<proteinExistence type="predicted"/>
<comment type="caution">
    <text evidence="2">The sequence shown here is derived from an EMBL/GenBank/DDBJ whole genome shotgun (WGS) entry which is preliminary data.</text>
</comment>
<gene>
    <name evidence="2" type="ORF">Q31b_07460</name>
</gene>
<dbReference type="Proteomes" id="UP000315471">
    <property type="component" value="Unassembled WGS sequence"/>
</dbReference>
<organism evidence="2 3">
    <name type="scientific">Novipirellula aureliae</name>
    <dbReference type="NCBI Taxonomy" id="2527966"/>
    <lineage>
        <taxon>Bacteria</taxon>
        <taxon>Pseudomonadati</taxon>
        <taxon>Planctomycetota</taxon>
        <taxon>Planctomycetia</taxon>
        <taxon>Pirellulales</taxon>
        <taxon>Pirellulaceae</taxon>
        <taxon>Novipirellula</taxon>
    </lineage>
</organism>
<feature type="chain" id="PRO_5022838380" description="Secreted protein" evidence="1">
    <location>
        <begin position="34"/>
        <end position="637"/>
    </location>
</feature>
<keyword evidence="3" id="KW-1185">Reference proteome</keyword>
<reference evidence="2 3" key="1">
    <citation type="submission" date="2019-02" db="EMBL/GenBank/DDBJ databases">
        <title>Deep-cultivation of Planctomycetes and their phenomic and genomic characterization uncovers novel biology.</title>
        <authorList>
            <person name="Wiegand S."/>
            <person name="Jogler M."/>
            <person name="Boedeker C."/>
            <person name="Pinto D."/>
            <person name="Vollmers J."/>
            <person name="Rivas-Marin E."/>
            <person name="Kohn T."/>
            <person name="Peeters S.H."/>
            <person name="Heuer A."/>
            <person name="Rast P."/>
            <person name="Oberbeckmann S."/>
            <person name="Bunk B."/>
            <person name="Jeske O."/>
            <person name="Meyerdierks A."/>
            <person name="Storesund J.E."/>
            <person name="Kallscheuer N."/>
            <person name="Luecker S."/>
            <person name="Lage O.M."/>
            <person name="Pohl T."/>
            <person name="Merkel B.J."/>
            <person name="Hornburger P."/>
            <person name="Mueller R.-W."/>
            <person name="Bruemmer F."/>
            <person name="Labrenz M."/>
            <person name="Spormann A.M."/>
            <person name="Op Den Camp H."/>
            <person name="Overmann J."/>
            <person name="Amann R."/>
            <person name="Jetten M.S.M."/>
            <person name="Mascher T."/>
            <person name="Medema M.H."/>
            <person name="Devos D.P."/>
            <person name="Kaster A.-K."/>
            <person name="Ovreas L."/>
            <person name="Rohde M."/>
            <person name="Galperin M.Y."/>
            <person name="Jogler C."/>
        </authorList>
    </citation>
    <scope>NUCLEOTIDE SEQUENCE [LARGE SCALE GENOMIC DNA]</scope>
    <source>
        <strain evidence="2 3">Q31b</strain>
    </source>
</reference>
<protein>
    <recommendedName>
        <fullName evidence="4">Secreted protein</fullName>
    </recommendedName>
</protein>
<evidence type="ECO:0008006" key="4">
    <source>
        <dbReference type="Google" id="ProtNLM"/>
    </source>
</evidence>
<evidence type="ECO:0000313" key="3">
    <source>
        <dbReference type="Proteomes" id="UP000315471"/>
    </source>
</evidence>
<name>A0A5C6ECY0_9BACT</name>
<keyword evidence="1" id="KW-0732">Signal</keyword>